<protein>
    <submittedName>
        <fullName evidence="3">Uncharacterized protein</fullName>
    </submittedName>
</protein>
<gene>
    <name evidence="2" type="ORF">PGT21_009331</name>
    <name evidence="3" type="ORF">PGT21_009347</name>
    <name evidence="4" type="ORF">PGTUg99_024927</name>
    <name evidence="5" type="ORF">PGTUg99_024975</name>
</gene>
<keyword evidence="1" id="KW-0472">Membrane</keyword>
<evidence type="ECO:0000256" key="1">
    <source>
        <dbReference type="SAM" id="Phobius"/>
    </source>
</evidence>
<evidence type="ECO:0000313" key="7">
    <source>
        <dbReference type="Proteomes" id="UP000325313"/>
    </source>
</evidence>
<accession>A0A5B0NX25</accession>
<keyword evidence="1" id="KW-0812">Transmembrane</keyword>
<name>A0A5B0NX25_PUCGR</name>
<keyword evidence="6" id="KW-1185">Reference proteome</keyword>
<dbReference type="AlphaFoldDB" id="A0A5B0NX25"/>
<evidence type="ECO:0000313" key="3">
    <source>
        <dbReference type="EMBL" id="KAA1092640.1"/>
    </source>
</evidence>
<dbReference type="EMBL" id="VSWC01000080">
    <property type="protein sequence ID" value="KAA1092639.1"/>
    <property type="molecule type" value="Genomic_DNA"/>
</dbReference>
<keyword evidence="1" id="KW-1133">Transmembrane helix</keyword>
<dbReference type="Proteomes" id="UP000324748">
    <property type="component" value="Unassembled WGS sequence"/>
</dbReference>
<reference evidence="6 7" key="1">
    <citation type="submission" date="2019-05" db="EMBL/GenBank/DDBJ databases">
        <title>Emergence of the Ug99 lineage of the wheat stem rust pathogen through somatic hybridization.</title>
        <authorList>
            <person name="Li F."/>
            <person name="Upadhyaya N.M."/>
            <person name="Sperschneider J."/>
            <person name="Matny O."/>
            <person name="Nguyen-Phuc H."/>
            <person name="Mago R."/>
            <person name="Raley C."/>
            <person name="Miller M.E."/>
            <person name="Silverstein K.A.T."/>
            <person name="Henningsen E."/>
            <person name="Hirsch C.D."/>
            <person name="Visser B."/>
            <person name="Pretorius Z.A."/>
            <person name="Steffenson B.J."/>
            <person name="Schwessinger B."/>
            <person name="Dodds P.N."/>
            <person name="Figueroa M."/>
        </authorList>
    </citation>
    <scope>NUCLEOTIDE SEQUENCE [LARGE SCALE GENOMIC DNA]</scope>
    <source>
        <strain evidence="3">21-0</strain>
        <strain evidence="4 7">Ug99</strain>
    </source>
</reference>
<comment type="caution">
    <text evidence="3">The sequence shown here is derived from an EMBL/GenBank/DDBJ whole genome shotgun (WGS) entry which is preliminary data.</text>
</comment>
<dbReference type="Proteomes" id="UP000325313">
    <property type="component" value="Unassembled WGS sequence"/>
</dbReference>
<feature type="transmembrane region" description="Helical" evidence="1">
    <location>
        <begin position="12"/>
        <end position="29"/>
    </location>
</feature>
<evidence type="ECO:0000313" key="2">
    <source>
        <dbReference type="EMBL" id="KAA1092639.1"/>
    </source>
</evidence>
<evidence type="ECO:0000313" key="4">
    <source>
        <dbReference type="EMBL" id="KAA1093738.1"/>
    </source>
</evidence>
<proteinExistence type="predicted"/>
<sequence>MHTFRLKTWFSLLPMVYLFLVTVINAMVVDPAMAKMAKENLLEIPSTEPFMMRTDPDINSQEWYCDECRKNHDPKAGCSK</sequence>
<dbReference type="EMBL" id="VDEP01000373">
    <property type="protein sequence ID" value="KAA1093738.1"/>
    <property type="molecule type" value="Genomic_DNA"/>
</dbReference>
<organism evidence="3 6">
    <name type="scientific">Puccinia graminis f. sp. tritici</name>
    <dbReference type="NCBI Taxonomy" id="56615"/>
    <lineage>
        <taxon>Eukaryota</taxon>
        <taxon>Fungi</taxon>
        <taxon>Dikarya</taxon>
        <taxon>Basidiomycota</taxon>
        <taxon>Pucciniomycotina</taxon>
        <taxon>Pucciniomycetes</taxon>
        <taxon>Pucciniales</taxon>
        <taxon>Pucciniaceae</taxon>
        <taxon>Puccinia</taxon>
    </lineage>
</organism>
<dbReference type="EMBL" id="VDEP01000373">
    <property type="protein sequence ID" value="KAA1093739.1"/>
    <property type="molecule type" value="Genomic_DNA"/>
</dbReference>
<evidence type="ECO:0000313" key="6">
    <source>
        <dbReference type="Proteomes" id="UP000324748"/>
    </source>
</evidence>
<evidence type="ECO:0000313" key="5">
    <source>
        <dbReference type="EMBL" id="KAA1093739.1"/>
    </source>
</evidence>
<dbReference type="EMBL" id="VSWC01000080">
    <property type="protein sequence ID" value="KAA1092640.1"/>
    <property type="molecule type" value="Genomic_DNA"/>
</dbReference>